<name>A0A067SMY1_GALM3</name>
<dbReference type="HOGENOM" id="CLU_050559_0_0_1"/>
<feature type="transmembrane region" description="Helical" evidence="1">
    <location>
        <begin position="225"/>
        <end position="258"/>
    </location>
</feature>
<evidence type="ECO:0000313" key="2">
    <source>
        <dbReference type="EMBL" id="KDR72290.1"/>
    </source>
</evidence>
<evidence type="ECO:0000256" key="1">
    <source>
        <dbReference type="SAM" id="Phobius"/>
    </source>
</evidence>
<keyword evidence="1" id="KW-1133">Transmembrane helix</keyword>
<proteinExistence type="predicted"/>
<protein>
    <submittedName>
        <fullName evidence="2">Uncharacterized protein</fullName>
    </submittedName>
</protein>
<dbReference type="AlphaFoldDB" id="A0A067SMY1"/>
<accession>A0A067SMY1</accession>
<evidence type="ECO:0000313" key="3">
    <source>
        <dbReference type="Proteomes" id="UP000027222"/>
    </source>
</evidence>
<sequence length="321" mass="35210">MASEPNITPAEARDEVAPDVLEMEILNTAAHEAENEGLPASTDAASEFPTSWHPKLTPFRLLNVLIPVSIASAKTITSLRGDSTAPITLEWISGIVVFLVLFHAGYYESAEQLPPWFAWVFRTDCMEYLWRLLDSVSIPRPHYTSVERESGSTLTTYHLLVSNTVVLMGMTKACASYYDRAVASVWVEWVLAAIITSALYIVGLYENNSAGKWTTFFQDTRNYPSTVICGVPFGGGLIAAIFQLVTSVVVVVGGVLTIYGKTIIPHVPHYEDIPQEPIRLPQADDSQILRVIVLSTFGGIPLLPDGLRIGIGCSFEPFSVF</sequence>
<feature type="transmembrane region" description="Helical" evidence="1">
    <location>
        <begin position="185"/>
        <end position="205"/>
    </location>
</feature>
<keyword evidence="3" id="KW-1185">Reference proteome</keyword>
<organism evidence="2 3">
    <name type="scientific">Galerina marginata (strain CBS 339.88)</name>
    <dbReference type="NCBI Taxonomy" id="685588"/>
    <lineage>
        <taxon>Eukaryota</taxon>
        <taxon>Fungi</taxon>
        <taxon>Dikarya</taxon>
        <taxon>Basidiomycota</taxon>
        <taxon>Agaricomycotina</taxon>
        <taxon>Agaricomycetes</taxon>
        <taxon>Agaricomycetidae</taxon>
        <taxon>Agaricales</taxon>
        <taxon>Agaricineae</taxon>
        <taxon>Strophariaceae</taxon>
        <taxon>Galerina</taxon>
    </lineage>
</organism>
<dbReference type="EMBL" id="KL142389">
    <property type="protein sequence ID" value="KDR72290.1"/>
    <property type="molecule type" value="Genomic_DNA"/>
</dbReference>
<gene>
    <name evidence="2" type="ORF">GALMADRAFT_213312</name>
</gene>
<keyword evidence="1" id="KW-0812">Transmembrane</keyword>
<reference evidence="3" key="1">
    <citation type="journal article" date="2014" name="Proc. Natl. Acad. Sci. U.S.A.">
        <title>Extensive sampling of basidiomycete genomes demonstrates inadequacy of the white-rot/brown-rot paradigm for wood decay fungi.</title>
        <authorList>
            <person name="Riley R."/>
            <person name="Salamov A.A."/>
            <person name="Brown D.W."/>
            <person name="Nagy L.G."/>
            <person name="Floudas D."/>
            <person name="Held B.W."/>
            <person name="Levasseur A."/>
            <person name="Lombard V."/>
            <person name="Morin E."/>
            <person name="Otillar R."/>
            <person name="Lindquist E.A."/>
            <person name="Sun H."/>
            <person name="LaButti K.M."/>
            <person name="Schmutz J."/>
            <person name="Jabbour D."/>
            <person name="Luo H."/>
            <person name="Baker S.E."/>
            <person name="Pisabarro A.G."/>
            <person name="Walton J.D."/>
            <person name="Blanchette R.A."/>
            <person name="Henrissat B."/>
            <person name="Martin F."/>
            <person name="Cullen D."/>
            <person name="Hibbett D.S."/>
            <person name="Grigoriev I.V."/>
        </authorList>
    </citation>
    <scope>NUCLEOTIDE SEQUENCE [LARGE SCALE GENOMIC DNA]</scope>
    <source>
        <strain evidence="3">CBS 339.88</strain>
    </source>
</reference>
<keyword evidence="1" id="KW-0472">Membrane</keyword>
<dbReference type="Proteomes" id="UP000027222">
    <property type="component" value="Unassembled WGS sequence"/>
</dbReference>
<dbReference type="OrthoDB" id="3199164at2759"/>